<dbReference type="InParanoid" id="A0A067PPD8"/>
<dbReference type="EMBL" id="KL197735">
    <property type="protein sequence ID" value="KDQ53162.1"/>
    <property type="molecule type" value="Genomic_DNA"/>
</dbReference>
<organism evidence="2 3">
    <name type="scientific">Jaapia argillacea MUCL 33604</name>
    <dbReference type="NCBI Taxonomy" id="933084"/>
    <lineage>
        <taxon>Eukaryota</taxon>
        <taxon>Fungi</taxon>
        <taxon>Dikarya</taxon>
        <taxon>Basidiomycota</taxon>
        <taxon>Agaricomycotina</taxon>
        <taxon>Agaricomycetes</taxon>
        <taxon>Agaricomycetidae</taxon>
        <taxon>Jaapiales</taxon>
        <taxon>Jaapiaceae</taxon>
        <taxon>Jaapia</taxon>
    </lineage>
</organism>
<gene>
    <name evidence="2" type="ORF">JAAARDRAFT_39532</name>
</gene>
<evidence type="ECO:0000313" key="2">
    <source>
        <dbReference type="EMBL" id="KDQ53162.1"/>
    </source>
</evidence>
<accession>A0A067PPD8</accession>
<dbReference type="HOGENOM" id="CLU_2574192_0_0_1"/>
<sequence>MRSHFGENFLVVAWASARRVGRPVGGYANQNLRTEAPMTSLGQTKNESPDPQARTFSSGWKSRLSFRICPRWKLSVLCAIT</sequence>
<reference evidence="3" key="1">
    <citation type="journal article" date="2014" name="Proc. Natl. Acad. Sci. U.S.A.">
        <title>Extensive sampling of basidiomycete genomes demonstrates inadequacy of the white-rot/brown-rot paradigm for wood decay fungi.</title>
        <authorList>
            <person name="Riley R."/>
            <person name="Salamov A.A."/>
            <person name="Brown D.W."/>
            <person name="Nagy L.G."/>
            <person name="Floudas D."/>
            <person name="Held B.W."/>
            <person name="Levasseur A."/>
            <person name="Lombard V."/>
            <person name="Morin E."/>
            <person name="Otillar R."/>
            <person name="Lindquist E.A."/>
            <person name="Sun H."/>
            <person name="LaButti K.M."/>
            <person name="Schmutz J."/>
            <person name="Jabbour D."/>
            <person name="Luo H."/>
            <person name="Baker S.E."/>
            <person name="Pisabarro A.G."/>
            <person name="Walton J.D."/>
            <person name="Blanchette R.A."/>
            <person name="Henrissat B."/>
            <person name="Martin F."/>
            <person name="Cullen D."/>
            <person name="Hibbett D.S."/>
            <person name="Grigoriev I.V."/>
        </authorList>
    </citation>
    <scope>NUCLEOTIDE SEQUENCE [LARGE SCALE GENOMIC DNA]</scope>
    <source>
        <strain evidence="3">MUCL 33604</strain>
    </source>
</reference>
<dbReference type="Proteomes" id="UP000027265">
    <property type="component" value="Unassembled WGS sequence"/>
</dbReference>
<dbReference type="AlphaFoldDB" id="A0A067PPD8"/>
<proteinExistence type="predicted"/>
<name>A0A067PPD8_9AGAM</name>
<evidence type="ECO:0000256" key="1">
    <source>
        <dbReference type="SAM" id="MobiDB-lite"/>
    </source>
</evidence>
<feature type="region of interest" description="Disordered" evidence="1">
    <location>
        <begin position="26"/>
        <end position="57"/>
    </location>
</feature>
<keyword evidence="3" id="KW-1185">Reference proteome</keyword>
<protein>
    <submittedName>
        <fullName evidence="2">Uncharacterized protein</fullName>
    </submittedName>
</protein>
<evidence type="ECO:0000313" key="3">
    <source>
        <dbReference type="Proteomes" id="UP000027265"/>
    </source>
</evidence>